<dbReference type="PANTHER" id="PTHR43861">
    <property type="entry name" value="TRANS-ACONITATE 2-METHYLTRANSFERASE-RELATED"/>
    <property type="match status" value="1"/>
</dbReference>
<evidence type="ECO:0000313" key="3">
    <source>
        <dbReference type="Proteomes" id="UP000479691"/>
    </source>
</evidence>
<sequence length="285" mass="31676">MSEIKNTSYTHQTYQSHASFVPLLTSKISSLLSPLPTDRIIDLGAGDLILTSKLSHHCLQILALDASEDLITSGQSLFPSTTHPNLSSRVVDCRYLENEDDVIGGEWDKVFSNAALHWILRDPSTRKNTLKAVYDALKPSSGKFVAEMGGFGNISEVHVAITSALHNRGIPLDKIKAANPWFFPSEGHMRELLEETGFEVEMIESEYRPTELSFEDGDGEGGVKAWIQMFGQRFLELVEDEAERAVVAGEARDLLEGVARREDGRWVVGYVDTVQEVLYYGDVDV</sequence>
<dbReference type="AlphaFoldDB" id="A0A7C8PYZ0"/>
<evidence type="ECO:0000259" key="1">
    <source>
        <dbReference type="Pfam" id="PF08241"/>
    </source>
</evidence>
<organism evidence="2 3">
    <name type="scientific">Orbilia oligospora</name>
    <name type="common">Nematode-trapping fungus</name>
    <name type="synonym">Arthrobotrys oligospora</name>
    <dbReference type="NCBI Taxonomy" id="2813651"/>
    <lineage>
        <taxon>Eukaryota</taxon>
        <taxon>Fungi</taxon>
        <taxon>Dikarya</taxon>
        <taxon>Ascomycota</taxon>
        <taxon>Pezizomycotina</taxon>
        <taxon>Orbiliomycetes</taxon>
        <taxon>Orbiliales</taxon>
        <taxon>Orbiliaceae</taxon>
        <taxon>Orbilia</taxon>
    </lineage>
</organism>
<dbReference type="InterPro" id="IPR029063">
    <property type="entry name" value="SAM-dependent_MTases_sf"/>
</dbReference>
<dbReference type="PANTHER" id="PTHR43861:SF1">
    <property type="entry name" value="TRANS-ACONITATE 2-METHYLTRANSFERASE"/>
    <property type="match status" value="1"/>
</dbReference>
<proteinExistence type="predicted"/>
<dbReference type="CDD" id="cd02440">
    <property type="entry name" value="AdoMet_MTases"/>
    <property type="match status" value="1"/>
</dbReference>
<dbReference type="EMBL" id="JAABOE010000023">
    <property type="protein sequence ID" value="KAF3184817.1"/>
    <property type="molecule type" value="Genomic_DNA"/>
</dbReference>
<dbReference type="Gene3D" id="3.40.50.150">
    <property type="entry name" value="Vaccinia Virus protein VP39"/>
    <property type="match status" value="1"/>
</dbReference>
<name>A0A7C8PYZ0_ORBOL</name>
<dbReference type="Proteomes" id="UP000479691">
    <property type="component" value="Unassembled WGS sequence"/>
</dbReference>
<protein>
    <recommendedName>
        <fullName evidence="1">Methyltransferase type 11 domain-containing protein</fullName>
    </recommendedName>
</protein>
<evidence type="ECO:0000313" key="2">
    <source>
        <dbReference type="EMBL" id="KAF3184817.1"/>
    </source>
</evidence>
<gene>
    <name evidence="2" type="ORF">TWF788_005066</name>
</gene>
<dbReference type="Pfam" id="PF08241">
    <property type="entry name" value="Methyltransf_11"/>
    <property type="match status" value="1"/>
</dbReference>
<comment type="caution">
    <text evidence="2">The sequence shown here is derived from an EMBL/GenBank/DDBJ whole genome shotgun (WGS) entry which is preliminary data.</text>
</comment>
<dbReference type="SUPFAM" id="SSF53335">
    <property type="entry name" value="S-adenosyl-L-methionine-dependent methyltransferases"/>
    <property type="match status" value="1"/>
</dbReference>
<reference evidence="2 3" key="1">
    <citation type="submission" date="2019-06" db="EMBL/GenBank/DDBJ databases">
        <authorList>
            <person name="Palmer J.M."/>
        </authorList>
    </citation>
    <scope>NUCLEOTIDE SEQUENCE [LARGE SCALE GENOMIC DNA]</scope>
    <source>
        <strain evidence="2 3">TWF788</strain>
    </source>
</reference>
<accession>A0A7C8PYZ0</accession>
<dbReference type="GO" id="GO:0008757">
    <property type="term" value="F:S-adenosylmethionine-dependent methyltransferase activity"/>
    <property type="evidence" value="ECO:0007669"/>
    <property type="project" value="InterPro"/>
</dbReference>
<feature type="domain" description="Methyltransferase type 11" evidence="1">
    <location>
        <begin position="42"/>
        <end position="140"/>
    </location>
</feature>
<dbReference type="InterPro" id="IPR013216">
    <property type="entry name" value="Methyltransf_11"/>
</dbReference>